<evidence type="ECO:0000256" key="4">
    <source>
        <dbReference type="ARBA" id="ARBA00022490"/>
    </source>
</evidence>
<dbReference type="VEuPathDB" id="FungiDB:MELLADRAFT_77441"/>
<dbReference type="GeneID" id="18932946"/>
<dbReference type="GO" id="GO:0005737">
    <property type="term" value="C:cytoplasm"/>
    <property type="evidence" value="ECO:0007669"/>
    <property type="project" value="UniProtKB-SubCell"/>
</dbReference>
<comment type="subcellular location">
    <subcellularLocation>
        <location evidence="2">Cytoplasm</location>
    </subcellularLocation>
    <subcellularLocation>
        <location evidence="1">Nucleus</location>
    </subcellularLocation>
</comment>
<evidence type="ECO:0000256" key="8">
    <source>
        <dbReference type="ARBA" id="ARBA00023242"/>
    </source>
</evidence>
<dbReference type="KEGG" id="mlr:MELLADRAFT_77441"/>
<comment type="similarity">
    <text evidence="3">Belongs to the WHI5/NRM1 family.</text>
</comment>
<evidence type="ECO:0000256" key="6">
    <source>
        <dbReference type="ARBA" id="ARBA00023015"/>
    </source>
</evidence>
<dbReference type="AlphaFoldDB" id="F4RHR3"/>
<feature type="compositionally biased region" description="Low complexity" evidence="9">
    <location>
        <begin position="132"/>
        <end position="151"/>
    </location>
</feature>
<evidence type="ECO:0000256" key="5">
    <source>
        <dbReference type="ARBA" id="ARBA00022491"/>
    </source>
</evidence>
<dbReference type="RefSeq" id="XP_007408852.1">
    <property type="nucleotide sequence ID" value="XM_007408790.1"/>
</dbReference>
<evidence type="ECO:0000256" key="3">
    <source>
        <dbReference type="ARBA" id="ARBA00006922"/>
    </source>
</evidence>
<evidence type="ECO:0000256" key="7">
    <source>
        <dbReference type="ARBA" id="ARBA00023163"/>
    </source>
</evidence>
<keyword evidence="11" id="KW-1185">Reference proteome</keyword>
<dbReference type="InterPro" id="IPR013734">
    <property type="entry name" value="TF_Nrm1/Whi5"/>
</dbReference>
<feature type="region of interest" description="Disordered" evidence="9">
    <location>
        <begin position="69"/>
        <end position="156"/>
    </location>
</feature>
<accession>F4RHR3</accession>
<keyword evidence="8" id="KW-0539">Nucleus</keyword>
<reference evidence="11" key="1">
    <citation type="journal article" date="2011" name="Proc. Natl. Acad. Sci. U.S.A.">
        <title>Obligate biotrophy features unraveled by the genomic analysis of rust fungi.</title>
        <authorList>
            <person name="Duplessis S."/>
            <person name="Cuomo C.A."/>
            <person name="Lin Y.-C."/>
            <person name="Aerts A."/>
            <person name="Tisserant E."/>
            <person name="Veneault-Fourrey C."/>
            <person name="Joly D.L."/>
            <person name="Hacquard S."/>
            <person name="Amselem J."/>
            <person name="Cantarel B.L."/>
            <person name="Chiu R."/>
            <person name="Coutinho P.M."/>
            <person name="Feau N."/>
            <person name="Field M."/>
            <person name="Frey P."/>
            <person name="Gelhaye E."/>
            <person name="Goldberg J."/>
            <person name="Grabherr M.G."/>
            <person name="Kodira C.D."/>
            <person name="Kohler A."/>
            <person name="Kuees U."/>
            <person name="Lindquist E.A."/>
            <person name="Lucas S.M."/>
            <person name="Mago R."/>
            <person name="Mauceli E."/>
            <person name="Morin E."/>
            <person name="Murat C."/>
            <person name="Pangilinan J.L."/>
            <person name="Park R."/>
            <person name="Pearson M."/>
            <person name="Quesneville H."/>
            <person name="Rouhier N."/>
            <person name="Sakthikumar S."/>
            <person name="Salamov A.A."/>
            <person name="Schmutz J."/>
            <person name="Selles B."/>
            <person name="Shapiro H."/>
            <person name="Tanguay P."/>
            <person name="Tuskan G.A."/>
            <person name="Henrissat B."/>
            <person name="Van de Peer Y."/>
            <person name="Rouze P."/>
            <person name="Ellis J.G."/>
            <person name="Dodds P.N."/>
            <person name="Schein J.E."/>
            <person name="Zhong S."/>
            <person name="Hamelin R.C."/>
            <person name="Grigoriev I.V."/>
            <person name="Szabo L.J."/>
            <person name="Martin F."/>
        </authorList>
    </citation>
    <scope>NUCLEOTIDE SEQUENCE [LARGE SCALE GENOMIC DNA]</scope>
    <source>
        <strain evidence="11">98AG31 / pathotype 3-4-7</strain>
    </source>
</reference>
<evidence type="ECO:0000256" key="1">
    <source>
        <dbReference type="ARBA" id="ARBA00004123"/>
    </source>
</evidence>
<dbReference type="Pfam" id="PF08528">
    <property type="entry name" value="Whi5"/>
    <property type="match status" value="1"/>
</dbReference>
<feature type="compositionally biased region" description="Low complexity" evidence="9">
    <location>
        <begin position="72"/>
        <end position="119"/>
    </location>
</feature>
<name>F4RHR3_MELLP</name>
<feature type="compositionally biased region" description="Polar residues" evidence="9">
    <location>
        <begin position="1"/>
        <end position="20"/>
    </location>
</feature>
<dbReference type="InParanoid" id="F4RHR3"/>
<dbReference type="HOGENOM" id="CLU_765214_0_0_1"/>
<proteinExistence type="inferred from homology"/>
<evidence type="ECO:0000313" key="11">
    <source>
        <dbReference type="Proteomes" id="UP000001072"/>
    </source>
</evidence>
<keyword evidence="7" id="KW-0804">Transcription</keyword>
<dbReference type="OrthoDB" id="2506767at2759"/>
<dbReference type="Proteomes" id="UP000001072">
    <property type="component" value="Unassembled WGS sequence"/>
</dbReference>
<dbReference type="EMBL" id="GL883102">
    <property type="protein sequence ID" value="EGG08087.1"/>
    <property type="molecule type" value="Genomic_DNA"/>
</dbReference>
<organism evidence="11">
    <name type="scientific">Melampsora larici-populina (strain 98AG31 / pathotype 3-4-7)</name>
    <name type="common">Poplar leaf rust fungus</name>
    <dbReference type="NCBI Taxonomy" id="747676"/>
    <lineage>
        <taxon>Eukaryota</taxon>
        <taxon>Fungi</taxon>
        <taxon>Dikarya</taxon>
        <taxon>Basidiomycota</taxon>
        <taxon>Pucciniomycotina</taxon>
        <taxon>Pucciniomycetes</taxon>
        <taxon>Pucciniales</taxon>
        <taxon>Melampsoraceae</taxon>
        <taxon>Melampsora</taxon>
    </lineage>
</organism>
<sequence>MTIQASIKSKNSTNHSSNLIKRTRHTDQARLKMLIDNLQLRLNYAKLKVSHGWHTHTFNQVETLYSTRLHQPSTSSTSSSSSTSTSSPPTIKLKQSNFNFNPSSQSNSHSLSKSNQSNQTTLLDLALTKSKSNPSTPQPSSFSSPSSSSPSNHTEPFNQIQLNLNQDLHSFLLPHHQVSPNQSFFSNSNQIFGTPLTKSSSPHHLETPNPFKSITSTDRKMSKSLISLFPNLLNSEQTNHQMSEIWKLTNTNPFSPITFNKNSSTSCSKTLKDFELIETQTPITNKFHSIKHSHSNDFNLTSISPLRFSLNSSKKSGLRKSLGKISAGGLNFTSQAFQNVEIEETQDQISLDDLDSINWTSK</sequence>
<protein>
    <submittedName>
        <fullName evidence="10">Uncharacterized protein</fullName>
    </submittedName>
</protein>
<gene>
    <name evidence="10" type="ORF">MELLADRAFT_77441</name>
</gene>
<evidence type="ECO:0000256" key="9">
    <source>
        <dbReference type="SAM" id="MobiDB-lite"/>
    </source>
</evidence>
<keyword evidence="5" id="KW-0678">Repressor</keyword>
<keyword evidence="4" id="KW-0963">Cytoplasm</keyword>
<dbReference type="GO" id="GO:0005634">
    <property type="term" value="C:nucleus"/>
    <property type="evidence" value="ECO:0007669"/>
    <property type="project" value="UniProtKB-SubCell"/>
</dbReference>
<feature type="region of interest" description="Disordered" evidence="9">
    <location>
        <begin position="1"/>
        <end position="24"/>
    </location>
</feature>
<feature type="region of interest" description="Disordered" evidence="9">
    <location>
        <begin position="195"/>
        <end position="215"/>
    </location>
</feature>
<evidence type="ECO:0000313" key="10">
    <source>
        <dbReference type="EMBL" id="EGG08087.1"/>
    </source>
</evidence>
<evidence type="ECO:0000256" key="2">
    <source>
        <dbReference type="ARBA" id="ARBA00004496"/>
    </source>
</evidence>
<keyword evidence="6" id="KW-0805">Transcription regulation</keyword>